<dbReference type="GO" id="GO:0005524">
    <property type="term" value="F:ATP binding"/>
    <property type="evidence" value="ECO:0007669"/>
    <property type="project" value="InterPro"/>
</dbReference>
<evidence type="ECO:0000313" key="2">
    <source>
        <dbReference type="EMBL" id="KAJ3839832.1"/>
    </source>
</evidence>
<proteinExistence type="predicted"/>
<dbReference type="EMBL" id="MU806107">
    <property type="protein sequence ID" value="KAJ3839832.1"/>
    <property type="molecule type" value="Genomic_DNA"/>
</dbReference>
<dbReference type="SUPFAM" id="SSF52540">
    <property type="entry name" value="P-loop containing nucleoside triphosphate hydrolases"/>
    <property type="match status" value="1"/>
</dbReference>
<dbReference type="GO" id="GO:0003676">
    <property type="term" value="F:nucleic acid binding"/>
    <property type="evidence" value="ECO:0007669"/>
    <property type="project" value="InterPro"/>
</dbReference>
<evidence type="ECO:0000313" key="3">
    <source>
        <dbReference type="Proteomes" id="UP001163846"/>
    </source>
</evidence>
<evidence type="ECO:0000259" key="1">
    <source>
        <dbReference type="Pfam" id="PF00270"/>
    </source>
</evidence>
<dbReference type="AlphaFoldDB" id="A0AA38UFF8"/>
<keyword evidence="3" id="KW-1185">Reference proteome</keyword>
<name>A0AA38UFF8_9AGAR</name>
<dbReference type="Gene3D" id="3.40.50.300">
    <property type="entry name" value="P-loop containing nucleotide triphosphate hydrolases"/>
    <property type="match status" value="1"/>
</dbReference>
<sequence length="147" mass="16562">MDPDTDDELHVIRAMGPEEAYSRMLDLPKNRVPWTFLASLDEELGLIQLESALSVYQKKDTLLVAGTNSGKTLVVILLALLQKPGHITIMVSPFKRLQESMAKDMWERYNLNVVVINEETTRDVVWWKAFAASAILASNSSCTDPRK</sequence>
<dbReference type="Proteomes" id="UP001163846">
    <property type="component" value="Unassembled WGS sequence"/>
</dbReference>
<reference evidence="2" key="1">
    <citation type="submission" date="2022-08" db="EMBL/GenBank/DDBJ databases">
        <authorList>
            <consortium name="DOE Joint Genome Institute"/>
            <person name="Min B."/>
            <person name="Riley R."/>
            <person name="Sierra-Patev S."/>
            <person name="Naranjo-Ortiz M."/>
            <person name="Looney B."/>
            <person name="Konkel Z."/>
            <person name="Slot J.C."/>
            <person name="Sakamoto Y."/>
            <person name="Steenwyk J.L."/>
            <person name="Rokas A."/>
            <person name="Carro J."/>
            <person name="Camarero S."/>
            <person name="Ferreira P."/>
            <person name="Molpeceres G."/>
            <person name="Ruiz-Duenas F.J."/>
            <person name="Serrano A."/>
            <person name="Henrissat B."/>
            <person name="Drula E."/>
            <person name="Hughes K.W."/>
            <person name="Mata J.L."/>
            <person name="Ishikawa N.K."/>
            <person name="Vargas-Isla R."/>
            <person name="Ushijima S."/>
            <person name="Smith C.A."/>
            <person name="Ahrendt S."/>
            <person name="Andreopoulos W."/>
            <person name="He G."/>
            <person name="Labutti K."/>
            <person name="Lipzen A."/>
            <person name="Ng V."/>
            <person name="Sandor L."/>
            <person name="Barry K."/>
            <person name="Martinez A.T."/>
            <person name="Xiao Y."/>
            <person name="Gibbons J.G."/>
            <person name="Terashima K."/>
            <person name="Hibbett D.S."/>
            <person name="Grigoriev I.V."/>
        </authorList>
    </citation>
    <scope>NUCLEOTIDE SEQUENCE</scope>
    <source>
        <strain evidence="2">TFB9207</strain>
    </source>
</reference>
<dbReference type="Pfam" id="PF00270">
    <property type="entry name" value="DEAD"/>
    <property type="match status" value="1"/>
</dbReference>
<dbReference type="InterPro" id="IPR027417">
    <property type="entry name" value="P-loop_NTPase"/>
</dbReference>
<accession>A0AA38UFF8</accession>
<comment type="caution">
    <text evidence="2">The sequence shown here is derived from an EMBL/GenBank/DDBJ whole genome shotgun (WGS) entry which is preliminary data.</text>
</comment>
<dbReference type="InterPro" id="IPR011545">
    <property type="entry name" value="DEAD/DEAH_box_helicase_dom"/>
</dbReference>
<protein>
    <recommendedName>
        <fullName evidence="1">DEAD/DEAH-box helicase domain-containing protein</fullName>
    </recommendedName>
</protein>
<feature type="domain" description="DEAD/DEAH-box helicase" evidence="1">
    <location>
        <begin position="47"/>
        <end position="116"/>
    </location>
</feature>
<gene>
    <name evidence="2" type="ORF">F5878DRAFT_724217</name>
</gene>
<organism evidence="2 3">
    <name type="scientific">Lentinula raphanica</name>
    <dbReference type="NCBI Taxonomy" id="153919"/>
    <lineage>
        <taxon>Eukaryota</taxon>
        <taxon>Fungi</taxon>
        <taxon>Dikarya</taxon>
        <taxon>Basidiomycota</taxon>
        <taxon>Agaricomycotina</taxon>
        <taxon>Agaricomycetes</taxon>
        <taxon>Agaricomycetidae</taxon>
        <taxon>Agaricales</taxon>
        <taxon>Marasmiineae</taxon>
        <taxon>Omphalotaceae</taxon>
        <taxon>Lentinula</taxon>
    </lineage>
</organism>